<accession>A0A4S4MDV6</accession>
<evidence type="ECO:0000313" key="2">
    <source>
        <dbReference type="Proteomes" id="UP000310158"/>
    </source>
</evidence>
<comment type="caution">
    <text evidence="1">The sequence shown here is derived from an EMBL/GenBank/DDBJ whole genome shotgun (WGS) entry which is preliminary data.</text>
</comment>
<dbReference type="EMBL" id="SGPL01000005">
    <property type="protein sequence ID" value="THH21260.1"/>
    <property type="molecule type" value="Genomic_DNA"/>
</dbReference>
<dbReference type="AlphaFoldDB" id="A0A4S4MDV6"/>
<protein>
    <submittedName>
        <fullName evidence="1">Uncharacterized protein</fullName>
    </submittedName>
</protein>
<dbReference type="Proteomes" id="UP000310158">
    <property type="component" value="Unassembled WGS sequence"/>
</dbReference>
<proteinExistence type="predicted"/>
<keyword evidence="2" id="KW-1185">Reference proteome</keyword>
<reference evidence="1 2" key="1">
    <citation type="submission" date="2019-02" db="EMBL/GenBank/DDBJ databases">
        <title>Genome sequencing of the rare red list fungi Bondarzewia mesenterica.</title>
        <authorList>
            <person name="Buettner E."/>
            <person name="Kellner H."/>
        </authorList>
    </citation>
    <scope>NUCLEOTIDE SEQUENCE [LARGE SCALE GENOMIC DNA]</scope>
    <source>
        <strain evidence="1 2">DSM 108281</strain>
    </source>
</reference>
<sequence length="250" mass="27705">MDGYLLAAWNIYRVLHPTIETSDMSVELPYNPSVFQALLPVDSAAAALDSQGGNHLVYANLMNIFKKHGVESSVGLTLLHRHYSLSDAERVVEFNDVATAWPVAGAEALDALVPRAWVLFERGIVMPYEYKYYPDTKEAQKQLNMIALFQATHSDFITEITASLSRLGLINVLGLRAYPGDNWEGRFEVNTGRVSINLLPHQAPASKSIETAWFFTEHIIKHSCKCLCGINAGRGGHTGDHSGIHLQVDR</sequence>
<organism evidence="1 2">
    <name type="scientific">Bondarzewia mesenterica</name>
    <dbReference type="NCBI Taxonomy" id="1095465"/>
    <lineage>
        <taxon>Eukaryota</taxon>
        <taxon>Fungi</taxon>
        <taxon>Dikarya</taxon>
        <taxon>Basidiomycota</taxon>
        <taxon>Agaricomycotina</taxon>
        <taxon>Agaricomycetes</taxon>
        <taxon>Russulales</taxon>
        <taxon>Bondarzewiaceae</taxon>
        <taxon>Bondarzewia</taxon>
    </lineage>
</organism>
<dbReference type="OrthoDB" id="2322999at2759"/>
<evidence type="ECO:0000313" key="1">
    <source>
        <dbReference type="EMBL" id="THH21260.1"/>
    </source>
</evidence>
<gene>
    <name evidence="1" type="ORF">EW146_g238</name>
</gene>
<name>A0A4S4MDV6_9AGAM</name>